<evidence type="ECO:0000256" key="10">
    <source>
        <dbReference type="ARBA" id="ARBA00022842"/>
    </source>
</evidence>
<evidence type="ECO:0000256" key="2">
    <source>
        <dbReference type="ARBA" id="ARBA00022448"/>
    </source>
</evidence>
<keyword evidence="9" id="KW-1002">Plastid outer membrane</keyword>
<sequence length="712" mass="79127">MERMERIAGAKIYKGARRVDLARAAERTARELDASQGPSVDLGVKVKVLLIGVAGVGKSEFINAMLGRRACRTSATSDATRRVRVVKGSVNGVSLSFIDTPGLHASNTRQLANKQLLKQIKAAYNRHKPNFVFYVDRLDATRPSLGELNLLGLMNEVLGPKVWRELMIILTHAHSARSMLGPQYDLYSRQRRNIMMQVVRQAAGDMQVRNPMHLVESHPDCPTNSFGQPIILDGENQVPWKQALYMQLVGYRLYEQAQALFRDKVAGKDAAKAVQAKQMDMFKQLMRPRLPPVSFFVEQMAEGVLKPEVWGAMDDPLDVETDDEEAEEYQHVYHRLMHRLAVEGNPVAQKEYDAMLRGLQRLQRTYKDAFENEDLEMMAGAGYEGYVTEGLDLGLAVDPEDGTNHRYCYAVAETDWQIMPTLDYYGFEHEDAITGFVADYEAQFLNRDGWGGVPFDLHLAVEKDKSSTCLQGESRASLVHSVPPFGPQHVTTLTSSFELLRPNLKDVLYQWELNTFRDSLIAKHDHAGAGLMLARLGTGGSLKQGPTGVGVRLQETARVGPFKVSAVGARVASDGASGGKDEAWGGRAHVLCDWVPGVGMLFDFYQQKTKEGEPQIGGGAANFTYDFEVAGCAAGVEVDYVIGGDAMHIDMNVFSANDWRLAWLLVLPGWNWLRGTWRRIREGGVAGGAEEVVEEELMEEEEGDDDDGMMMM</sequence>
<evidence type="ECO:0000256" key="13">
    <source>
        <dbReference type="ARBA" id="ARBA00023134"/>
    </source>
</evidence>
<dbReference type="SUPFAM" id="SSF52540">
    <property type="entry name" value="P-loop containing nucleoside triphosphate hydrolases"/>
    <property type="match status" value="1"/>
</dbReference>
<dbReference type="Pfam" id="PF04548">
    <property type="entry name" value="AIG1"/>
    <property type="match status" value="1"/>
</dbReference>
<dbReference type="InterPro" id="IPR027417">
    <property type="entry name" value="P-loop_NTPase"/>
</dbReference>
<name>A0A7R9V4P2_9CHLO</name>
<keyword evidence="13" id="KW-0342">GTP-binding</keyword>
<evidence type="ECO:0000256" key="14">
    <source>
        <dbReference type="ARBA" id="ARBA00023136"/>
    </source>
</evidence>
<gene>
    <name evidence="17" type="ORF">CEUR00632_LOCUS4854</name>
</gene>
<evidence type="ECO:0000256" key="7">
    <source>
        <dbReference type="ARBA" id="ARBA00022741"/>
    </source>
</evidence>
<protein>
    <recommendedName>
        <fullName evidence="16">AIG1-type G domain-containing protein</fullName>
    </recommendedName>
</protein>
<accession>A0A7R9V4P2</accession>
<evidence type="ECO:0000313" key="17">
    <source>
        <dbReference type="EMBL" id="CAD8284816.1"/>
    </source>
</evidence>
<evidence type="ECO:0000256" key="12">
    <source>
        <dbReference type="ARBA" id="ARBA00022989"/>
    </source>
</evidence>
<evidence type="ECO:0000256" key="1">
    <source>
        <dbReference type="ARBA" id="ARBA00001946"/>
    </source>
</evidence>
<keyword evidence="3" id="KW-0150">Chloroplast</keyword>
<evidence type="ECO:0000256" key="11">
    <source>
        <dbReference type="ARBA" id="ARBA00022927"/>
    </source>
</evidence>
<keyword evidence="14" id="KW-0472">Membrane</keyword>
<dbReference type="GO" id="GO:0016787">
    <property type="term" value="F:hydrolase activity"/>
    <property type="evidence" value="ECO:0007669"/>
    <property type="project" value="UniProtKB-KW"/>
</dbReference>
<keyword evidence="2" id="KW-0813">Transport</keyword>
<dbReference type="GO" id="GO:0015031">
    <property type="term" value="P:protein transport"/>
    <property type="evidence" value="ECO:0007669"/>
    <property type="project" value="UniProtKB-KW"/>
</dbReference>
<dbReference type="AlphaFoldDB" id="A0A7R9V4P2"/>
<dbReference type="GO" id="GO:0046872">
    <property type="term" value="F:metal ion binding"/>
    <property type="evidence" value="ECO:0007669"/>
    <property type="project" value="UniProtKB-KW"/>
</dbReference>
<proteinExistence type="predicted"/>
<keyword evidence="10" id="KW-0460">Magnesium</keyword>
<dbReference type="InterPro" id="IPR045058">
    <property type="entry name" value="GIMA/IAN/Toc"/>
</dbReference>
<comment type="subcellular location">
    <subcellularLocation>
        <location evidence="15">Plastid</location>
        <location evidence="15">Chloroplast outer membrane</location>
        <topology evidence="15">Single-pass membrane protein</topology>
    </subcellularLocation>
</comment>
<dbReference type="PANTHER" id="PTHR10903:SF135">
    <property type="entry name" value="TRANSLOCASE OF CHLOROPLAST 120, CHLOROPLASTIC-RELATED"/>
    <property type="match status" value="1"/>
</dbReference>
<dbReference type="PANTHER" id="PTHR10903">
    <property type="entry name" value="GTPASE, IMAP FAMILY MEMBER-RELATED"/>
    <property type="match status" value="1"/>
</dbReference>
<feature type="domain" description="AIG1-type G" evidence="16">
    <location>
        <begin position="43"/>
        <end position="270"/>
    </location>
</feature>
<organism evidence="17">
    <name type="scientific">Chlamydomonas euryale</name>
    <dbReference type="NCBI Taxonomy" id="1486919"/>
    <lineage>
        <taxon>Eukaryota</taxon>
        <taxon>Viridiplantae</taxon>
        <taxon>Chlorophyta</taxon>
        <taxon>core chlorophytes</taxon>
        <taxon>Chlorophyceae</taxon>
        <taxon>CS clade</taxon>
        <taxon>Chlamydomonadales</taxon>
        <taxon>Chlamydomonadaceae</taxon>
        <taxon>Chlamydomonas</taxon>
    </lineage>
</organism>
<evidence type="ECO:0000256" key="3">
    <source>
        <dbReference type="ARBA" id="ARBA00022528"/>
    </source>
</evidence>
<dbReference type="Gene3D" id="3.40.50.300">
    <property type="entry name" value="P-loop containing nucleotide triphosphate hydrolases"/>
    <property type="match status" value="1"/>
</dbReference>
<evidence type="ECO:0000256" key="9">
    <source>
        <dbReference type="ARBA" id="ARBA00022805"/>
    </source>
</evidence>
<dbReference type="GO" id="GO:0005525">
    <property type="term" value="F:GTP binding"/>
    <property type="evidence" value="ECO:0007669"/>
    <property type="project" value="UniProtKB-KW"/>
</dbReference>
<evidence type="ECO:0000256" key="5">
    <source>
        <dbReference type="ARBA" id="ARBA00022692"/>
    </source>
</evidence>
<keyword evidence="5" id="KW-0812">Transmembrane</keyword>
<keyword evidence="7" id="KW-0547">Nucleotide-binding</keyword>
<dbReference type="GO" id="GO:0009707">
    <property type="term" value="C:chloroplast outer membrane"/>
    <property type="evidence" value="ECO:0007669"/>
    <property type="project" value="UniProtKB-SubCell"/>
</dbReference>
<dbReference type="InterPro" id="IPR006703">
    <property type="entry name" value="G_AIG1"/>
</dbReference>
<dbReference type="PROSITE" id="PS51720">
    <property type="entry name" value="G_AIG1"/>
    <property type="match status" value="1"/>
</dbReference>
<evidence type="ECO:0000256" key="4">
    <source>
        <dbReference type="ARBA" id="ARBA00022640"/>
    </source>
</evidence>
<dbReference type="EMBL" id="HBEC01010602">
    <property type="protein sequence ID" value="CAD8284816.1"/>
    <property type="molecule type" value="Transcribed_RNA"/>
</dbReference>
<comment type="cofactor">
    <cofactor evidence="1">
        <name>Mg(2+)</name>
        <dbReference type="ChEBI" id="CHEBI:18420"/>
    </cofactor>
</comment>
<evidence type="ECO:0000256" key="15">
    <source>
        <dbReference type="ARBA" id="ARBA00023766"/>
    </source>
</evidence>
<evidence type="ECO:0000256" key="8">
    <source>
        <dbReference type="ARBA" id="ARBA00022801"/>
    </source>
</evidence>
<evidence type="ECO:0000259" key="16">
    <source>
        <dbReference type="PROSITE" id="PS51720"/>
    </source>
</evidence>
<keyword evidence="8" id="KW-0378">Hydrolase</keyword>
<keyword evidence="4" id="KW-0934">Plastid</keyword>
<keyword evidence="12" id="KW-1133">Transmembrane helix</keyword>
<keyword evidence="11" id="KW-0653">Protein transport</keyword>
<evidence type="ECO:0000256" key="6">
    <source>
        <dbReference type="ARBA" id="ARBA00022723"/>
    </source>
</evidence>
<reference evidence="17" key="1">
    <citation type="submission" date="2021-01" db="EMBL/GenBank/DDBJ databases">
        <authorList>
            <person name="Corre E."/>
            <person name="Pelletier E."/>
            <person name="Niang G."/>
            <person name="Scheremetjew M."/>
            <person name="Finn R."/>
            <person name="Kale V."/>
            <person name="Holt S."/>
            <person name="Cochrane G."/>
            <person name="Meng A."/>
            <person name="Brown T."/>
            <person name="Cohen L."/>
        </authorList>
    </citation>
    <scope>NUCLEOTIDE SEQUENCE</scope>
    <source>
        <strain evidence="17">CCMP219</strain>
    </source>
</reference>
<keyword evidence="6" id="KW-0479">Metal-binding</keyword>